<sequence length="579" mass="66034">MGEADATGEEGTAPKEPKTKRRSCCGWKGCSCAVLVLALYVGYCLAKIVESLTHFGGVNARSLVWIRCLQDIRSSQTVSQDWYGAFQRPGSEQISLEGGIKAALGMNYVNRLVRPKVFSLLADPWDKESHMCWRLLDYMWVSPVTSLFSYPSVYGGYEEIKEWIKACKKVWPELGNEEKMLLHSFREAGDIPMEALIPPPDDVRYLKAVARSSDELPIWEETDKYTDDEIKEVVRRSISQSRYGEYTEEIPEGILEYYGMMNIRKPHVIPGTWGAIGEATRAGMITKFDARNLLPKELFNVTFKTMVEWEGDHAKRIPVFADGPVPGSFAHYAKLKEQYDTPAKKKSSVTIADEGRVTVNGRRNSFDPSVIQQVSVQDSEYTRAGYVHTRRLPEFHKKLPNVEKEMGIEGDVLRGQSMLWLGSTPGGFHYDEEANVYVQLSGHSFAFLVPQNWTEYFTGAIRHPWGSGGLPGISELEKDPKLRDVPVFLIPIGPGEGITLQSRTYHRFMAQTFDRIALNWFFIPRWRKMEYTPADWYSIEANRSLHRLALRQLWARTLTRVYEDTGRGIIYMGTKLEYI</sequence>
<proteinExistence type="predicted"/>
<evidence type="ECO:0008006" key="3">
    <source>
        <dbReference type="Google" id="ProtNLM"/>
    </source>
</evidence>
<dbReference type="AlphaFoldDB" id="A0A7S1S6B2"/>
<evidence type="ECO:0000256" key="1">
    <source>
        <dbReference type="SAM" id="MobiDB-lite"/>
    </source>
</evidence>
<gene>
    <name evidence="2" type="ORF">ACAT0790_LOCUS62695</name>
</gene>
<organism evidence="2">
    <name type="scientific">Alexandrium catenella</name>
    <name type="common">Red tide dinoflagellate</name>
    <name type="synonym">Gonyaulax catenella</name>
    <dbReference type="NCBI Taxonomy" id="2925"/>
    <lineage>
        <taxon>Eukaryota</taxon>
        <taxon>Sar</taxon>
        <taxon>Alveolata</taxon>
        <taxon>Dinophyceae</taxon>
        <taxon>Gonyaulacales</taxon>
        <taxon>Pyrocystaceae</taxon>
        <taxon>Alexandrium</taxon>
    </lineage>
</organism>
<evidence type="ECO:0000313" key="2">
    <source>
        <dbReference type="EMBL" id="CAD9185921.1"/>
    </source>
</evidence>
<dbReference type="EMBL" id="HBGE01105181">
    <property type="protein sequence ID" value="CAD9185921.1"/>
    <property type="molecule type" value="Transcribed_RNA"/>
</dbReference>
<protein>
    <recommendedName>
        <fullName evidence="3">JmjC domain-containing protein</fullName>
    </recommendedName>
</protein>
<accession>A0A7S1S6B2</accession>
<name>A0A7S1S6B2_ALECA</name>
<dbReference type="Gene3D" id="2.60.120.650">
    <property type="entry name" value="Cupin"/>
    <property type="match status" value="1"/>
</dbReference>
<dbReference type="SUPFAM" id="SSF51197">
    <property type="entry name" value="Clavaminate synthase-like"/>
    <property type="match status" value="1"/>
</dbReference>
<reference evidence="2" key="1">
    <citation type="submission" date="2021-01" db="EMBL/GenBank/DDBJ databases">
        <authorList>
            <person name="Corre E."/>
            <person name="Pelletier E."/>
            <person name="Niang G."/>
            <person name="Scheremetjew M."/>
            <person name="Finn R."/>
            <person name="Kale V."/>
            <person name="Holt S."/>
            <person name="Cochrane G."/>
            <person name="Meng A."/>
            <person name="Brown T."/>
            <person name="Cohen L."/>
        </authorList>
    </citation>
    <scope>NUCLEOTIDE SEQUENCE</scope>
    <source>
        <strain evidence="2">OF101</strain>
    </source>
</reference>
<feature type="region of interest" description="Disordered" evidence="1">
    <location>
        <begin position="1"/>
        <end position="22"/>
    </location>
</feature>